<dbReference type="AlphaFoldDB" id="A0A4Q7NQB7"/>
<feature type="region of interest" description="Disordered" evidence="1">
    <location>
        <begin position="304"/>
        <end position="325"/>
    </location>
</feature>
<name>A0A4Q7NQB7_9ACTN</name>
<dbReference type="Pfam" id="PF11228">
    <property type="entry name" value="DUF3027"/>
    <property type="match status" value="1"/>
</dbReference>
<dbReference type="Proteomes" id="UP000293638">
    <property type="component" value="Unassembled WGS sequence"/>
</dbReference>
<evidence type="ECO:0000313" key="3">
    <source>
        <dbReference type="Proteomes" id="UP000293638"/>
    </source>
</evidence>
<feature type="region of interest" description="Disordered" evidence="1">
    <location>
        <begin position="157"/>
        <end position="178"/>
    </location>
</feature>
<dbReference type="OrthoDB" id="3210158at2"/>
<dbReference type="InterPro" id="IPR021391">
    <property type="entry name" value="DUF3027"/>
</dbReference>
<comment type="caution">
    <text evidence="2">The sequence shown here is derived from an EMBL/GenBank/DDBJ whole genome shotgun (WGS) entry which is preliminary data.</text>
</comment>
<feature type="compositionally biased region" description="Low complexity" evidence="1">
    <location>
        <begin position="22"/>
        <end position="38"/>
    </location>
</feature>
<accession>A0A4Q7NQB7</accession>
<gene>
    <name evidence="2" type="ORF">EV189_2956</name>
</gene>
<evidence type="ECO:0000256" key="1">
    <source>
        <dbReference type="SAM" id="MobiDB-lite"/>
    </source>
</evidence>
<keyword evidence="3" id="KW-1185">Reference proteome</keyword>
<proteinExistence type="predicted"/>
<dbReference type="RefSeq" id="WP_130493636.1">
    <property type="nucleotide sequence ID" value="NZ_SGXD01000003.1"/>
</dbReference>
<organism evidence="2 3">
    <name type="scientific">Motilibacter rhizosphaerae</name>
    <dbReference type="NCBI Taxonomy" id="598652"/>
    <lineage>
        <taxon>Bacteria</taxon>
        <taxon>Bacillati</taxon>
        <taxon>Actinomycetota</taxon>
        <taxon>Actinomycetes</taxon>
        <taxon>Motilibacterales</taxon>
        <taxon>Motilibacteraceae</taxon>
        <taxon>Motilibacter</taxon>
    </lineage>
</organism>
<evidence type="ECO:0000313" key="2">
    <source>
        <dbReference type="EMBL" id="RZS87525.1"/>
    </source>
</evidence>
<sequence length="325" mass="32951">MRVVPPALDDPADTAVDDPAVDDAGAVVDGTDAPSRPVRAARARKPTVDAVCAAAVDLARAAAEEMAADAPEAGGVGEHLGVAPEGDRLVSHEFACTLRGYAGWRWVVVVGRAPRQKQATVVESALLPGPDALQAPTWVPWSERLRPGDLGVGDLLPPEPDDPRLAPGWTGGASPDLTDDDAAEVWELGLGRARVLSLAGRGDAAERWYAGDGGPLAPVAVAAPGQCSTCGFLAPLRGSLGQAVGVCANELSPRDGQVVALDYGCGAHSEAAVPRESVAPAPPVLDELGIEVVAVGVAQPAVIEESAADDAERTPSDAPAAPAEG</sequence>
<feature type="region of interest" description="Disordered" evidence="1">
    <location>
        <begin position="1"/>
        <end position="44"/>
    </location>
</feature>
<protein>
    <submittedName>
        <fullName evidence="2">DUF3027 family protein</fullName>
    </submittedName>
</protein>
<dbReference type="EMBL" id="SGXD01000003">
    <property type="protein sequence ID" value="RZS87525.1"/>
    <property type="molecule type" value="Genomic_DNA"/>
</dbReference>
<reference evidence="2 3" key="1">
    <citation type="submission" date="2019-02" db="EMBL/GenBank/DDBJ databases">
        <title>Genomic Encyclopedia of Type Strains, Phase IV (KMG-IV): sequencing the most valuable type-strain genomes for metagenomic binning, comparative biology and taxonomic classification.</title>
        <authorList>
            <person name="Goeker M."/>
        </authorList>
    </citation>
    <scope>NUCLEOTIDE SEQUENCE [LARGE SCALE GENOMIC DNA]</scope>
    <source>
        <strain evidence="2 3">DSM 45622</strain>
    </source>
</reference>
<feature type="compositionally biased region" description="Acidic residues" evidence="1">
    <location>
        <begin position="10"/>
        <end position="21"/>
    </location>
</feature>